<name>A0AAV4ANT6_9GAST</name>
<evidence type="ECO:0000313" key="3">
    <source>
        <dbReference type="Proteomes" id="UP000735302"/>
    </source>
</evidence>
<organism evidence="2 3">
    <name type="scientific">Plakobranchus ocellatus</name>
    <dbReference type="NCBI Taxonomy" id="259542"/>
    <lineage>
        <taxon>Eukaryota</taxon>
        <taxon>Metazoa</taxon>
        <taxon>Spiralia</taxon>
        <taxon>Lophotrochozoa</taxon>
        <taxon>Mollusca</taxon>
        <taxon>Gastropoda</taxon>
        <taxon>Heterobranchia</taxon>
        <taxon>Euthyneura</taxon>
        <taxon>Panpulmonata</taxon>
        <taxon>Sacoglossa</taxon>
        <taxon>Placobranchoidea</taxon>
        <taxon>Plakobranchidae</taxon>
        <taxon>Plakobranchus</taxon>
    </lineage>
</organism>
<proteinExistence type="predicted"/>
<feature type="region of interest" description="Disordered" evidence="1">
    <location>
        <begin position="1"/>
        <end position="44"/>
    </location>
</feature>
<keyword evidence="3" id="KW-1185">Reference proteome</keyword>
<evidence type="ECO:0000313" key="2">
    <source>
        <dbReference type="EMBL" id="GFO08932.1"/>
    </source>
</evidence>
<feature type="compositionally biased region" description="Low complexity" evidence="1">
    <location>
        <begin position="1"/>
        <end position="18"/>
    </location>
</feature>
<comment type="caution">
    <text evidence="2">The sequence shown here is derived from an EMBL/GenBank/DDBJ whole genome shotgun (WGS) entry which is preliminary data.</text>
</comment>
<sequence length="73" mass="7797">MALQPSGPGVSGTVGSESALRSPENLLSRVRAPPPAPWPDGGPESLKTSCCGLALYENLKQPWQVHENQPLYQ</sequence>
<reference evidence="2 3" key="1">
    <citation type="journal article" date="2021" name="Elife">
        <title>Chloroplast acquisition without the gene transfer in kleptoplastic sea slugs, Plakobranchus ocellatus.</title>
        <authorList>
            <person name="Maeda T."/>
            <person name="Takahashi S."/>
            <person name="Yoshida T."/>
            <person name="Shimamura S."/>
            <person name="Takaki Y."/>
            <person name="Nagai Y."/>
            <person name="Toyoda A."/>
            <person name="Suzuki Y."/>
            <person name="Arimoto A."/>
            <person name="Ishii H."/>
            <person name="Satoh N."/>
            <person name="Nishiyama T."/>
            <person name="Hasebe M."/>
            <person name="Maruyama T."/>
            <person name="Minagawa J."/>
            <person name="Obokata J."/>
            <person name="Shigenobu S."/>
        </authorList>
    </citation>
    <scope>NUCLEOTIDE SEQUENCE [LARGE SCALE GENOMIC DNA]</scope>
</reference>
<dbReference type="AlphaFoldDB" id="A0AAV4ANT6"/>
<protein>
    <submittedName>
        <fullName evidence="2">Uncharacterized protein</fullName>
    </submittedName>
</protein>
<dbReference type="Proteomes" id="UP000735302">
    <property type="component" value="Unassembled WGS sequence"/>
</dbReference>
<gene>
    <name evidence="2" type="ORF">PoB_003543700</name>
</gene>
<accession>A0AAV4ANT6</accession>
<evidence type="ECO:0000256" key="1">
    <source>
        <dbReference type="SAM" id="MobiDB-lite"/>
    </source>
</evidence>
<dbReference type="EMBL" id="BLXT01004027">
    <property type="protein sequence ID" value="GFO08932.1"/>
    <property type="molecule type" value="Genomic_DNA"/>
</dbReference>